<dbReference type="Proteomes" id="UP000564885">
    <property type="component" value="Unassembled WGS sequence"/>
</dbReference>
<evidence type="ECO:0000313" key="2">
    <source>
        <dbReference type="Proteomes" id="UP000564885"/>
    </source>
</evidence>
<evidence type="ECO:0008006" key="3">
    <source>
        <dbReference type="Google" id="ProtNLM"/>
    </source>
</evidence>
<reference evidence="1 2" key="1">
    <citation type="submission" date="2020-04" db="EMBL/GenBank/DDBJ databases">
        <title>Enterovirga sp. isolate from soil.</title>
        <authorList>
            <person name="Chea S."/>
            <person name="Kim D.-U."/>
        </authorList>
    </citation>
    <scope>NUCLEOTIDE SEQUENCE [LARGE SCALE GENOMIC DNA]</scope>
    <source>
        <strain evidence="1 2">DB1703</strain>
    </source>
</reference>
<name>A0A849IBI7_9HYPH</name>
<gene>
    <name evidence="1" type="ORF">HJG44_14650</name>
</gene>
<dbReference type="EMBL" id="JABEPP010000004">
    <property type="protein sequence ID" value="NNM73625.1"/>
    <property type="molecule type" value="Genomic_DNA"/>
</dbReference>
<proteinExistence type="predicted"/>
<dbReference type="AlphaFoldDB" id="A0A849IBI7"/>
<organism evidence="1 2">
    <name type="scientific">Enterovirga aerilata</name>
    <dbReference type="NCBI Taxonomy" id="2730920"/>
    <lineage>
        <taxon>Bacteria</taxon>
        <taxon>Pseudomonadati</taxon>
        <taxon>Pseudomonadota</taxon>
        <taxon>Alphaproteobacteria</taxon>
        <taxon>Hyphomicrobiales</taxon>
        <taxon>Methylobacteriaceae</taxon>
        <taxon>Enterovirga</taxon>
    </lineage>
</organism>
<protein>
    <recommendedName>
        <fullName evidence="3">DUF2946 domain-containing protein</fullName>
    </recommendedName>
</protein>
<sequence length="121" mass="12251">MRAWLTIARLRRPAIAVAALYALVLGSFVTALSPPPFAAAGQHALCSPAAEGSPRAPVPDAGHRECCTLACPGGAPFAAPGSAFLPAPLPLVAALSWLPGRDAAIGRSALRDIRSRGPPPA</sequence>
<evidence type="ECO:0000313" key="1">
    <source>
        <dbReference type="EMBL" id="NNM73625.1"/>
    </source>
</evidence>
<dbReference type="RefSeq" id="WP_171219126.1">
    <property type="nucleotide sequence ID" value="NZ_JABEPP010000004.1"/>
</dbReference>
<comment type="caution">
    <text evidence="1">The sequence shown here is derived from an EMBL/GenBank/DDBJ whole genome shotgun (WGS) entry which is preliminary data.</text>
</comment>
<accession>A0A849IBI7</accession>
<keyword evidence="2" id="KW-1185">Reference proteome</keyword>